<dbReference type="EMBL" id="LUEZ02000079">
    <property type="protein sequence ID" value="RDB19572.1"/>
    <property type="molecule type" value="Genomic_DNA"/>
</dbReference>
<dbReference type="OrthoDB" id="3262464at2759"/>
<dbReference type="GO" id="GO:0046983">
    <property type="term" value="F:protein dimerization activity"/>
    <property type="evidence" value="ECO:0007669"/>
    <property type="project" value="InterPro"/>
</dbReference>
<dbReference type="AlphaFoldDB" id="A0A369JE12"/>
<name>A0A369JE12_HYPMA</name>
<evidence type="ECO:0000259" key="1">
    <source>
        <dbReference type="Pfam" id="PF05699"/>
    </source>
</evidence>
<proteinExistence type="predicted"/>
<reference evidence="2" key="1">
    <citation type="submission" date="2018-04" db="EMBL/GenBank/DDBJ databases">
        <title>Whole genome sequencing of Hypsizygus marmoreus.</title>
        <authorList>
            <person name="Choi I.-G."/>
            <person name="Min B."/>
            <person name="Kim J.-G."/>
            <person name="Kim S."/>
            <person name="Oh Y.-L."/>
            <person name="Kong W.-S."/>
            <person name="Park H."/>
            <person name="Jeong J."/>
            <person name="Song E.-S."/>
        </authorList>
    </citation>
    <scope>NUCLEOTIDE SEQUENCE [LARGE SCALE GENOMIC DNA]</scope>
    <source>
        <strain evidence="2">51987-8</strain>
    </source>
</reference>
<evidence type="ECO:0000313" key="3">
    <source>
        <dbReference type="Proteomes" id="UP000076154"/>
    </source>
</evidence>
<comment type="caution">
    <text evidence="2">The sequence shown here is derived from an EMBL/GenBank/DDBJ whole genome shotgun (WGS) entry which is preliminary data.</text>
</comment>
<dbReference type="Pfam" id="PF05699">
    <property type="entry name" value="Dimer_Tnp_hAT"/>
    <property type="match status" value="1"/>
</dbReference>
<protein>
    <recommendedName>
        <fullName evidence="1">HAT C-terminal dimerisation domain-containing protein</fullName>
    </recommendedName>
</protein>
<dbReference type="InterPro" id="IPR008906">
    <property type="entry name" value="HATC_C_dom"/>
</dbReference>
<sequence>MLEYKHSMHIEESRSITAGTARPLARSALAPNAARALQSGLAHLHDIEAMFSAHPQSAPPTETQSCELSAEEQDAEDKLAVEAELKEYIEEGVITNRKAIADLNLLFHWRSRKHTFKTLYRITLDVMPVQASSVPSERVFSLSKETDTLC</sequence>
<evidence type="ECO:0000313" key="2">
    <source>
        <dbReference type="EMBL" id="RDB19572.1"/>
    </source>
</evidence>
<keyword evidence="3" id="KW-1185">Reference proteome</keyword>
<dbReference type="InterPro" id="IPR012337">
    <property type="entry name" value="RNaseH-like_sf"/>
</dbReference>
<gene>
    <name evidence="2" type="ORF">Hypma_013360</name>
</gene>
<dbReference type="Proteomes" id="UP000076154">
    <property type="component" value="Unassembled WGS sequence"/>
</dbReference>
<organism evidence="2 3">
    <name type="scientific">Hypsizygus marmoreus</name>
    <name type="common">White beech mushroom</name>
    <name type="synonym">Agaricus marmoreus</name>
    <dbReference type="NCBI Taxonomy" id="39966"/>
    <lineage>
        <taxon>Eukaryota</taxon>
        <taxon>Fungi</taxon>
        <taxon>Dikarya</taxon>
        <taxon>Basidiomycota</taxon>
        <taxon>Agaricomycotina</taxon>
        <taxon>Agaricomycetes</taxon>
        <taxon>Agaricomycetidae</taxon>
        <taxon>Agaricales</taxon>
        <taxon>Tricholomatineae</taxon>
        <taxon>Lyophyllaceae</taxon>
        <taxon>Hypsizygus</taxon>
    </lineage>
</organism>
<dbReference type="InParanoid" id="A0A369JE12"/>
<dbReference type="SUPFAM" id="SSF53098">
    <property type="entry name" value="Ribonuclease H-like"/>
    <property type="match status" value="1"/>
</dbReference>
<accession>A0A369JE12</accession>
<feature type="domain" description="HAT C-terminal dimerisation" evidence="1">
    <location>
        <begin position="84"/>
        <end position="144"/>
    </location>
</feature>